<sequence length="105" mass="11524">MRYPQLANSPAIHRYPHNGFSRAIRRTSDHTEGRAAGRPCLRRLNIQRLRTRSACQCNSVPGVTNNLRRSAAGNSRASALITARSAHDGRGRATVHVQGDGVRVI</sequence>
<name>A0A918E268_9ACTN</name>
<gene>
    <name evidence="1" type="ORF">GCM10012278_08700</name>
</gene>
<evidence type="ECO:0000313" key="1">
    <source>
        <dbReference type="EMBL" id="GGP02243.1"/>
    </source>
</evidence>
<accession>A0A918E268</accession>
<dbReference type="AlphaFoldDB" id="A0A918E268"/>
<reference evidence="1" key="2">
    <citation type="submission" date="2020-09" db="EMBL/GenBank/DDBJ databases">
        <authorList>
            <person name="Sun Q."/>
            <person name="Zhou Y."/>
        </authorList>
    </citation>
    <scope>NUCLEOTIDE SEQUENCE</scope>
    <source>
        <strain evidence="1">CGMCC 4.7430</strain>
    </source>
</reference>
<dbReference type="EMBL" id="BMNK01000001">
    <property type="protein sequence ID" value="GGP02243.1"/>
    <property type="molecule type" value="Genomic_DNA"/>
</dbReference>
<proteinExistence type="predicted"/>
<reference evidence="1" key="1">
    <citation type="journal article" date="2014" name="Int. J. Syst. Evol. Microbiol.">
        <title>Complete genome sequence of Corynebacterium casei LMG S-19264T (=DSM 44701T), isolated from a smear-ripened cheese.</title>
        <authorList>
            <consortium name="US DOE Joint Genome Institute (JGI-PGF)"/>
            <person name="Walter F."/>
            <person name="Albersmeier A."/>
            <person name="Kalinowski J."/>
            <person name="Ruckert C."/>
        </authorList>
    </citation>
    <scope>NUCLEOTIDE SEQUENCE</scope>
    <source>
        <strain evidence="1">CGMCC 4.7430</strain>
    </source>
</reference>
<organism evidence="1 2">
    <name type="scientific">Nonomuraea glycinis</name>
    <dbReference type="NCBI Taxonomy" id="2047744"/>
    <lineage>
        <taxon>Bacteria</taxon>
        <taxon>Bacillati</taxon>
        <taxon>Actinomycetota</taxon>
        <taxon>Actinomycetes</taxon>
        <taxon>Streptosporangiales</taxon>
        <taxon>Streptosporangiaceae</taxon>
        <taxon>Nonomuraea</taxon>
    </lineage>
</organism>
<dbReference type="Proteomes" id="UP000660745">
    <property type="component" value="Unassembled WGS sequence"/>
</dbReference>
<protein>
    <submittedName>
        <fullName evidence="1">Uncharacterized protein</fullName>
    </submittedName>
</protein>
<evidence type="ECO:0000313" key="2">
    <source>
        <dbReference type="Proteomes" id="UP000660745"/>
    </source>
</evidence>
<keyword evidence="2" id="KW-1185">Reference proteome</keyword>
<comment type="caution">
    <text evidence="1">The sequence shown here is derived from an EMBL/GenBank/DDBJ whole genome shotgun (WGS) entry which is preliminary data.</text>
</comment>